<feature type="compositionally biased region" description="Acidic residues" evidence="1">
    <location>
        <begin position="393"/>
        <end position="429"/>
    </location>
</feature>
<protein>
    <submittedName>
        <fullName evidence="3">Chromosome partitioning protein ParB</fullName>
    </submittedName>
</protein>
<comment type="caution">
    <text evidence="3">The sequence shown here is derived from an EMBL/GenBank/DDBJ whole genome shotgun (WGS) entry which is preliminary data.</text>
</comment>
<sequence>MTETQQNPIAQVGEVRDIPLNRLKASPKNARRVGHSAEVVEARAASIQTKGLLQPLVVEPELRDGGGETGYYLVSIGEGRRQALRLLAKRKLLPKAAPVRCVVDTHNDPAEISLDENVSRSDMHPADAFEAFKDLAERKGYGPEEIAARFGVSAQAVRQRLRMGAVAPALLDLYREGDLTLDQIMAFAVSPDTERQMQVHALLAPHQRQPYAIRRAMTQAKVEADDPRAVFVGLDAYVAAGGAVLVDLFTEAGQGWLEDVALLDRLVAEKLQAEAIALREAEGWKWTAAYLTYPYDHGCRRVWETLLPRTPEEAAARTDLIAEREELVERYADLADLPEAAEARLAQIEEALAPLEDRYGFDPADKARAGAFVLLGHDGDLRIERGYVRPEDEPPAEPADDPGGEADAIAEEGAGDEDEAAGDEEEAREVEEPLGQANAPLSPRIRADLTAHRSTALRHALAEAPELALVALTHALLLRVFRGVGGYASCLDLRIGSRNLAAEGEGIEDSRAGRANAERHAQWARQLPDDPEAYWDFVVGLDADSRMSLMAHCVSLSLDAVRGWENRPMAWSHADRLASGLDLDMSDWWAPTADRYLGAVTKAQIIDAVSEAVSPEAAERLSGLKKAQMVEVAEPQLVAARWLPACLRTPGRPLPWKTPAAQAGDASEPEDDAA</sequence>
<dbReference type="AlphaFoldDB" id="A0A258D7Y1"/>
<proteinExistence type="predicted"/>
<organism evidence="3 4">
    <name type="scientific">Caulobacter vibrioides</name>
    <name type="common">Caulobacter crescentus</name>
    <dbReference type="NCBI Taxonomy" id="155892"/>
    <lineage>
        <taxon>Bacteria</taxon>
        <taxon>Pseudomonadati</taxon>
        <taxon>Pseudomonadota</taxon>
        <taxon>Alphaproteobacteria</taxon>
        <taxon>Caulobacterales</taxon>
        <taxon>Caulobacteraceae</taxon>
        <taxon>Caulobacter</taxon>
    </lineage>
</organism>
<dbReference type="SUPFAM" id="SSF110849">
    <property type="entry name" value="ParB/Sulfiredoxin"/>
    <property type="match status" value="1"/>
</dbReference>
<dbReference type="SMART" id="SM00470">
    <property type="entry name" value="ParB"/>
    <property type="match status" value="1"/>
</dbReference>
<dbReference type="PANTHER" id="PTHR33375:SF7">
    <property type="entry name" value="CHROMOSOME 2-PARTITIONING PROTEIN PARB-RELATED"/>
    <property type="match status" value="1"/>
</dbReference>
<dbReference type="Gene3D" id="1.10.10.2830">
    <property type="match status" value="1"/>
</dbReference>
<dbReference type="GO" id="GO:0005694">
    <property type="term" value="C:chromosome"/>
    <property type="evidence" value="ECO:0007669"/>
    <property type="project" value="TreeGrafter"/>
</dbReference>
<dbReference type="PANTHER" id="PTHR33375">
    <property type="entry name" value="CHROMOSOME-PARTITIONING PROTEIN PARB-RELATED"/>
    <property type="match status" value="1"/>
</dbReference>
<evidence type="ECO:0000259" key="2">
    <source>
        <dbReference type="SMART" id="SM00470"/>
    </source>
</evidence>
<evidence type="ECO:0000313" key="4">
    <source>
        <dbReference type="Proteomes" id="UP000215616"/>
    </source>
</evidence>
<dbReference type="SUPFAM" id="SSF109709">
    <property type="entry name" value="KorB DNA-binding domain-like"/>
    <property type="match status" value="1"/>
</dbReference>
<evidence type="ECO:0000313" key="3">
    <source>
        <dbReference type="EMBL" id="OYX03423.1"/>
    </source>
</evidence>
<dbReference type="Gene3D" id="3.90.1530.30">
    <property type="match status" value="1"/>
</dbReference>
<reference evidence="3 4" key="1">
    <citation type="submission" date="2017-03" db="EMBL/GenBank/DDBJ databases">
        <title>Lifting the veil on microbial sulfur biogeochemistry in mining wastewaters.</title>
        <authorList>
            <person name="Kantor R.S."/>
            <person name="Colenbrander Nelson T."/>
            <person name="Marshall S."/>
            <person name="Bennett D."/>
            <person name="Apte S."/>
            <person name="Camacho D."/>
            <person name="Thomas B.C."/>
            <person name="Warren L.A."/>
            <person name="Banfield J.F."/>
        </authorList>
    </citation>
    <scope>NUCLEOTIDE SEQUENCE [LARGE SCALE GENOMIC DNA]</scope>
    <source>
        <strain evidence="3">32-67-7</strain>
    </source>
</reference>
<evidence type="ECO:0000256" key="1">
    <source>
        <dbReference type="SAM" id="MobiDB-lite"/>
    </source>
</evidence>
<dbReference type="EMBL" id="NCDQ01000145">
    <property type="protein sequence ID" value="OYX03423.1"/>
    <property type="molecule type" value="Genomic_DNA"/>
</dbReference>
<dbReference type="InterPro" id="IPR050336">
    <property type="entry name" value="Chromosome_partition/occlusion"/>
</dbReference>
<accession>A0A258D7Y1</accession>
<dbReference type="InterPro" id="IPR036086">
    <property type="entry name" value="ParB/Sulfiredoxin_sf"/>
</dbReference>
<feature type="region of interest" description="Disordered" evidence="1">
    <location>
        <begin position="388"/>
        <end position="442"/>
    </location>
</feature>
<dbReference type="Proteomes" id="UP000215616">
    <property type="component" value="Unassembled WGS sequence"/>
</dbReference>
<feature type="domain" description="ParB-like N-terminal" evidence="2">
    <location>
        <begin position="16"/>
        <end position="118"/>
    </location>
</feature>
<feature type="region of interest" description="Disordered" evidence="1">
    <location>
        <begin position="652"/>
        <end position="674"/>
    </location>
</feature>
<dbReference type="InterPro" id="IPR003115">
    <property type="entry name" value="ParB_N"/>
</dbReference>
<name>A0A258D7Y1_CAUVI</name>
<gene>
    <name evidence="3" type="ORF">B7Z12_10250</name>
</gene>
<dbReference type="GO" id="GO:0007059">
    <property type="term" value="P:chromosome segregation"/>
    <property type="evidence" value="ECO:0007669"/>
    <property type="project" value="TreeGrafter"/>
</dbReference>
<dbReference type="Pfam" id="PF02195">
    <property type="entry name" value="ParB_N"/>
    <property type="match status" value="1"/>
</dbReference>